<evidence type="ECO:0000256" key="2">
    <source>
        <dbReference type="ARBA" id="ARBA00023163"/>
    </source>
</evidence>
<sequence length="147" mass="16473">MTGDAVTATEFDRVKLLHCRRWEARSLEAVRALLVDQKRLKDVATDYGMKPQNVNTLRRRFLAKMEKAKAVKLPTSEFMAAVAPEGVSVLEPFASDIKQLVNHGYSQAQVSEFLRANEVNFTDSELSNFLGVLNENTGSGESKGRRR</sequence>
<keyword evidence="1" id="KW-0805">Transcription regulation</keyword>
<reference evidence="3 4" key="1">
    <citation type="submission" date="2018-12" db="EMBL/GenBank/DDBJ databases">
        <title>The genome sequences of Variovorax guangxiensis DSM 27352.</title>
        <authorList>
            <person name="Gao J."/>
            <person name="Sun J."/>
        </authorList>
    </citation>
    <scope>NUCLEOTIDE SEQUENCE [LARGE SCALE GENOMIC DNA]</scope>
    <source>
        <strain evidence="3 4">DSM 27352</strain>
    </source>
</reference>
<evidence type="ECO:0000313" key="3">
    <source>
        <dbReference type="EMBL" id="RUR71857.1"/>
    </source>
</evidence>
<dbReference type="Gene3D" id="1.10.10.2690">
    <property type="match status" value="1"/>
</dbReference>
<name>A0A433MVD6_9BURK</name>
<organism evidence="3 4">
    <name type="scientific">Variovorax guangxiensis</name>
    <dbReference type="NCBI Taxonomy" id="1775474"/>
    <lineage>
        <taxon>Bacteria</taxon>
        <taxon>Pseudomonadati</taxon>
        <taxon>Pseudomonadota</taxon>
        <taxon>Betaproteobacteria</taxon>
        <taxon>Burkholderiales</taxon>
        <taxon>Comamonadaceae</taxon>
        <taxon>Variovorax</taxon>
    </lineage>
</organism>
<dbReference type="Proteomes" id="UP000281118">
    <property type="component" value="Unassembled WGS sequence"/>
</dbReference>
<gene>
    <name evidence="3" type="ORF">EJP67_32905</name>
</gene>
<evidence type="ECO:0000256" key="1">
    <source>
        <dbReference type="ARBA" id="ARBA00023015"/>
    </source>
</evidence>
<dbReference type="EMBL" id="RXFT01000026">
    <property type="protein sequence ID" value="RUR71857.1"/>
    <property type="molecule type" value="Genomic_DNA"/>
</dbReference>
<protein>
    <submittedName>
        <fullName evidence="3">Uncharacterized protein</fullName>
    </submittedName>
</protein>
<accession>A0A433MVD6</accession>
<dbReference type="RefSeq" id="WP_126025910.1">
    <property type="nucleotide sequence ID" value="NZ_RXFT01000026.1"/>
</dbReference>
<keyword evidence="2" id="KW-0804">Transcription</keyword>
<evidence type="ECO:0000313" key="4">
    <source>
        <dbReference type="Proteomes" id="UP000281118"/>
    </source>
</evidence>
<dbReference type="InterPro" id="IPR053721">
    <property type="entry name" value="Fimbrial_Adhesin_Reg"/>
</dbReference>
<proteinExistence type="predicted"/>
<comment type="caution">
    <text evidence="3">The sequence shown here is derived from an EMBL/GenBank/DDBJ whole genome shotgun (WGS) entry which is preliminary data.</text>
</comment>
<dbReference type="AlphaFoldDB" id="A0A433MVD6"/>